<gene>
    <name evidence="2" type="ORF">KI659_16950</name>
</gene>
<dbReference type="EMBL" id="JAHCMY010000017">
    <property type="protein sequence ID" value="MBS9525710.1"/>
    <property type="molecule type" value="Genomic_DNA"/>
</dbReference>
<keyword evidence="2" id="KW-0540">Nuclease</keyword>
<dbReference type="Gene3D" id="3.60.10.10">
    <property type="entry name" value="Endonuclease/exonuclease/phosphatase"/>
    <property type="match status" value="1"/>
</dbReference>
<evidence type="ECO:0000313" key="2">
    <source>
        <dbReference type="EMBL" id="MBS9525710.1"/>
    </source>
</evidence>
<comment type="caution">
    <text evidence="2">The sequence shown here is derived from an EMBL/GenBank/DDBJ whole genome shotgun (WGS) entry which is preliminary data.</text>
</comment>
<dbReference type="GO" id="GO:0016020">
    <property type="term" value="C:membrane"/>
    <property type="evidence" value="ECO:0007669"/>
    <property type="project" value="GOC"/>
</dbReference>
<keyword evidence="2" id="KW-0255">Endonuclease</keyword>
<evidence type="ECO:0000313" key="3">
    <source>
        <dbReference type="Proteomes" id="UP001319104"/>
    </source>
</evidence>
<reference evidence="2 3" key="1">
    <citation type="submission" date="2021-05" db="EMBL/GenBank/DDBJ databases">
        <authorList>
            <person name="Zhang Z.D."/>
            <person name="Osman G."/>
        </authorList>
    </citation>
    <scope>NUCLEOTIDE SEQUENCE [LARGE SCALE GENOMIC DNA]</scope>
    <source>
        <strain evidence="2 3">KCTC 32217</strain>
    </source>
</reference>
<keyword evidence="3" id="KW-1185">Reference proteome</keyword>
<dbReference type="PANTHER" id="PTHR14859:SF15">
    <property type="entry name" value="ENDONUCLEASE_EXONUCLEASE_PHOSPHATASE DOMAIN-CONTAINING PROTEIN"/>
    <property type="match status" value="1"/>
</dbReference>
<sequence length="232" mass="26102">MTYNIHHANPPSQPGLIDLEAIARVIKESDADLVALQEVDVKTERSGVDLDQAAALGELTGMYHYFEKSIDHQGGEYGNAILSRFPIEESSKHAISNMEGVNSERRAVLQIKVDVEGQPFWFASTHLDYSNKENNLHQSKEVAGLYRDSEIPVILAGDFNALPDSEGINYLEGYFERTCRHNCGYTIPEKNPNRTIDFIMFTKDAGIEVVEHRVIPEEYASDHRPVFASLTY</sequence>
<dbReference type="Pfam" id="PF03372">
    <property type="entry name" value="Exo_endo_phos"/>
    <property type="match status" value="1"/>
</dbReference>
<organism evidence="2 3">
    <name type="scientific">Litoribacter ruber</name>
    <dbReference type="NCBI Taxonomy" id="702568"/>
    <lineage>
        <taxon>Bacteria</taxon>
        <taxon>Pseudomonadati</taxon>
        <taxon>Bacteroidota</taxon>
        <taxon>Cytophagia</taxon>
        <taxon>Cytophagales</taxon>
        <taxon>Cyclobacteriaceae</taxon>
        <taxon>Litoribacter</taxon>
    </lineage>
</organism>
<dbReference type="GO" id="GO:0004519">
    <property type="term" value="F:endonuclease activity"/>
    <property type="evidence" value="ECO:0007669"/>
    <property type="project" value="UniProtKB-KW"/>
</dbReference>
<feature type="domain" description="Endonuclease/exonuclease/phosphatase" evidence="1">
    <location>
        <begin position="1"/>
        <end position="223"/>
    </location>
</feature>
<accession>A0AAP2G5N3</accession>
<protein>
    <submittedName>
        <fullName evidence="2">Endonuclease/exonuclease/phosphatase family protein</fullName>
    </submittedName>
</protein>
<evidence type="ECO:0000259" key="1">
    <source>
        <dbReference type="Pfam" id="PF03372"/>
    </source>
</evidence>
<dbReference type="SUPFAM" id="SSF56219">
    <property type="entry name" value="DNase I-like"/>
    <property type="match status" value="1"/>
</dbReference>
<dbReference type="GO" id="GO:0006506">
    <property type="term" value="P:GPI anchor biosynthetic process"/>
    <property type="evidence" value="ECO:0007669"/>
    <property type="project" value="TreeGrafter"/>
</dbReference>
<proteinExistence type="predicted"/>
<dbReference type="PANTHER" id="PTHR14859">
    <property type="entry name" value="CALCOFLUOR WHITE HYPERSENSITIVE PROTEIN PRECURSOR"/>
    <property type="match status" value="1"/>
</dbReference>
<name>A0AAP2G5N3_9BACT</name>
<dbReference type="AlphaFoldDB" id="A0AAP2G5N3"/>
<dbReference type="InterPro" id="IPR005135">
    <property type="entry name" value="Endo/exonuclease/phosphatase"/>
</dbReference>
<dbReference type="InterPro" id="IPR051916">
    <property type="entry name" value="GPI-anchor_lipid_remodeler"/>
</dbReference>
<keyword evidence="2" id="KW-0378">Hydrolase</keyword>
<dbReference type="InterPro" id="IPR036691">
    <property type="entry name" value="Endo/exonu/phosph_ase_sf"/>
</dbReference>
<dbReference type="Proteomes" id="UP001319104">
    <property type="component" value="Unassembled WGS sequence"/>
</dbReference>